<name>A0A5N6NE71_9ASTR</name>
<dbReference type="OrthoDB" id="1928976at2759"/>
<evidence type="ECO:0000313" key="3">
    <source>
        <dbReference type="Proteomes" id="UP000326396"/>
    </source>
</evidence>
<reference evidence="2 3" key="1">
    <citation type="submission" date="2019-05" db="EMBL/GenBank/DDBJ databases">
        <title>Mikania micrantha, genome provides insights into the molecular mechanism of rapid growth.</title>
        <authorList>
            <person name="Liu B."/>
        </authorList>
    </citation>
    <scope>NUCLEOTIDE SEQUENCE [LARGE SCALE GENOMIC DNA]</scope>
    <source>
        <strain evidence="2">NLD-2019</strain>
        <tissue evidence="2">Leaf</tissue>
    </source>
</reference>
<dbReference type="Proteomes" id="UP000326396">
    <property type="component" value="Linkage Group LG2"/>
</dbReference>
<dbReference type="PANTHER" id="PTHR45786:SF66">
    <property type="entry name" value="HOOK MOTIF PROTEIN, PUTATIVE-RELATED"/>
    <property type="match status" value="1"/>
</dbReference>
<evidence type="ECO:0000313" key="2">
    <source>
        <dbReference type="EMBL" id="KAD4585215.1"/>
    </source>
</evidence>
<evidence type="ECO:0000256" key="1">
    <source>
        <dbReference type="SAM" id="MobiDB-lite"/>
    </source>
</evidence>
<sequence length="339" mass="38423">MNQNNANLGCYKWATPQSSRQSAAPGTSTATQHASPTATASPLHPSPLRPASQNHSFNASSFFEPDIEDIMDSTEHTKRRKVRKNNCNTRKSNENSSSSNAKEKFGTINTTAQQILRSCALICVTNFTSSNNPRSAAVSEYAKYAEPKDGSTSNEDLIDVQIIQLLKEMLDSNNELVKCYRMVRDSFKENEHLDLKLRLIAKRQKDGRTYNLPTASEVAALIVGDSGDCIESKDIVVQTRSGALKHISELHPSYLALQYPLLFPYGEDGYRIDIPHRDVISTQKSKRPKCTMREFFAFRVQDRVQKFSLILNSRRLFQQFLVDAYTMMRINNFWLIRKV</sequence>
<dbReference type="EMBL" id="SZYD01000012">
    <property type="protein sequence ID" value="KAD4585215.1"/>
    <property type="molecule type" value="Genomic_DNA"/>
</dbReference>
<comment type="caution">
    <text evidence="2">The sequence shown here is derived from an EMBL/GenBank/DDBJ whole genome shotgun (WGS) entry which is preliminary data.</text>
</comment>
<dbReference type="AlphaFoldDB" id="A0A5N6NE71"/>
<organism evidence="2 3">
    <name type="scientific">Mikania micrantha</name>
    <name type="common">bitter vine</name>
    <dbReference type="NCBI Taxonomy" id="192012"/>
    <lineage>
        <taxon>Eukaryota</taxon>
        <taxon>Viridiplantae</taxon>
        <taxon>Streptophyta</taxon>
        <taxon>Embryophyta</taxon>
        <taxon>Tracheophyta</taxon>
        <taxon>Spermatophyta</taxon>
        <taxon>Magnoliopsida</taxon>
        <taxon>eudicotyledons</taxon>
        <taxon>Gunneridae</taxon>
        <taxon>Pentapetalae</taxon>
        <taxon>asterids</taxon>
        <taxon>campanulids</taxon>
        <taxon>Asterales</taxon>
        <taxon>Asteraceae</taxon>
        <taxon>Asteroideae</taxon>
        <taxon>Heliantheae alliance</taxon>
        <taxon>Eupatorieae</taxon>
        <taxon>Mikania</taxon>
    </lineage>
</organism>
<feature type="region of interest" description="Disordered" evidence="1">
    <location>
        <begin position="1"/>
        <end position="59"/>
    </location>
</feature>
<dbReference type="PANTHER" id="PTHR45786">
    <property type="entry name" value="DNA BINDING PROTEIN-LIKE"/>
    <property type="match status" value="1"/>
</dbReference>
<keyword evidence="3" id="KW-1185">Reference proteome</keyword>
<protein>
    <recommendedName>
        <fullName evidence="4">Helitron helicase-like domain-containing protein</fullName>
    </recommendedName>
</protein>
<feature type="compositionally biased region" description="Polar residues" evidence="1">
    <location>
        <begin position="15"/>
        <end position="40"/>
    </location>
</feature>
<evidence type="ECO:0008006" key="4">
    <source>
        <dbReference type="Google" id="ProtNLM"/>
    </source>
</evidence>
<accession>A0A5N6NE71</accession>
<feature type="region of interest" description="Disordered" evidence="1">
    <location>
        <begin position="72"/>
        <end position="102"/>
    </location>
</feature>
<gene>
    <name evidence="2" type="ORF">E3N88_22816</name>
</gene>
<proteinExistence type="predicted"/>